<accession>A0A0A9G5R5</accession>
<dbReference type="AlphaFoldDB" id="A0A0A9G5R5"/>
<proteinExistence type="predicted"/>
<feature type="transmembrane region" description="Helical" evidence="1">
    <location>
        <begin position="12"/>
        <end position="32"/>
    </location>
</feature>
<name>A0A0A9G5R5_ARUDO</name>
<organism evidence="2">
    <name type="scientific">Arundo donax</name>
    <name type="common">Giant reed</name>
    <name type="synonym">Donax arundinaceus</name>
    <dbReference type="NCBI Taxonomy" id="35708"/>
    <lineage>
        <taxon>Eukaryota</taxon>
        <taxon>Viridiplantae</taxon>
        <taxon>Streptophyta</taxon>
        <taxon>Embryophyta</taxon>
        <taxon>Tracheophyta</taxon>
        <taxon>Spermatophyta</taxon>
        <taxon>Magnoliopsida</taxon>
        <taxon>Liliopsida</taxon>
        <taxon>Poales</taxon>
        <taxon>Poaceae</taxon>
        <taxon>PACMAD clade</taxon>
        <taxon>Arundinoideae</taxon>
        <taxon>Arundineae</taxon>
        <taxon>Arundo</taxon>
    </lineage>
</organism>
<reference evidence="2" key="1">
    <citation type="submission" date="2014-09" db="EMBL/GenBank/DDBJ databases">
        <authorList>
            <person name="Magalhaes I.L.F."/>
            <person name="Oliveira U."/>
            <person name="Santos F.R."/>
            <person name="Vidigal T.H.D.A."/>
            <person name="Brescovit A.D."/>
            <person name="Santos A.J."/>
        </authorList>
    </citation>
    <scope>NUCLEOTIDE SEQUENCE</scope>
    <source>
        <tissue evidence="2">Shoot tissue taken approximately 20 cm above the soil surface</tissue>
    </source>
</reference>
<evidence type="ECO:0000313" key="2">
    <source>
        <dbReference type="EMBL" id="JAE18804.1"/>
    </source>
</evidence>
<reference evidence="2" key="2">
    <citation type="journal article" date="2015" name="Data Brief">
        <title>Shoot transcriptome of the giant reed, Arundo donax.</title>
        <authorList>
            <person name="Barrero R.A."/>
            <person name="Guerrero F.D."/>
            <person name="Moolhuijzen P."/>
            <person name="Goolsby J.A."/>
            <person name="Tidwell J."/>
            <person name="Bellgard S.E."/>
            <person name="Bellgard M.I."/>
        </authorList>
    </citation>
    <scope>NUCLEOTIDE SEQUENCE</scope>
    <source>
        <tissue evidence="2">Shoot tissue taken approximately 20 cm above the soil surface</tissue>
    </source>
</reference>
<keyword evidence="1" id="KW-1133">Transmembrane helix</keyword>
<protein>
    <submittedName>
        <fullName evidence="2">Uncharacterized protein</fullName>
    </submittedName>
</protein>
<keyword evidence="1" id="KW-0812">Transmembrane</keyword>
<sequence length="48" mass="5588">MTYYHYSQFHALSLPLMILYLSIQVHVFAPIVQYHSHLSRDPKGSSLP</sequence>
<evidence type="ECO:0000256" key="1">
    <source>
        <dbReference type="SAM" id="Phobius"/>
    </source>
</evidence>
<dbReference type="EMBL" id="GBRH01179092">
    <property type="protein sequence ID" value="JAE18804.1"/>
    <property type="molecule type" value="Transcribed_RNA"/>
</dbReference>
<keyword evidence="1" id="KW-0472">Membrane</keyword>